<evidence type="ECO:0000256" key="9">
    <source>
        <dbReference type="ARBA" id="ARBA00023299"/>
    </source>
</evidence>
<evidence type="ECO:0000256" key="10">
    <source>
        <dbReference type="ARBA" id="ARBA00048138"/>
    </source>
</evidence>
<comment type="caution">
    <text evidence="13">The sequence shown here is derived from an EMBL/GenBank/DDBJ whole genome shotgun (WGS) entry which is preliminary data.</text>
</comment>
<keyword evidence="5" id="KW-0028">Amino-acid biosynthesis</keyword>
<dbReference type="GO" id="GO:0006564">
    <property type="term" value="P:L-serine biosynthetic process"/>
    <property type="evidence" value="ECO:0007669"/>
    <property type="project" value="UniProtKB-KW"/>
</dbReference>
<evidence type="ECO:0000256" key="1">
    <source>
        <dbReference type="ARBA" id="ARBA00001946"/>
    </source>
</evidence>
<protein>
    <recommendedName>
        <fullName evidence="4">phosphoserine phosphatase</fullName>
        <ecNumber evidence="4">3.1.3.3</ecNumber>
    </recommendedName>
</protein>
<keyword evidence="8" id="KW-0460">Magnesium</keyword>
<keyword evidence="6" id="KW-0479">Metal-binding</keyword>
<dbReference type="GO" id="GO:0000287">
    <property type="term" value="F:magnesium ion binding"/>
    <property type="evidence" value="ECO:0007669"/>
    <property type="project" value="TreeGrafter"/>
</dbReference>
<evidence type="ECO:0000256" key="6">
    <source>
        <dbReference type="ARBA" id="ARBA00022723"/>
    </source>
</evidence>
<dbReference type="Proteomes" id="UP000002814">
    <property type="component" value="Unassembled WGS sequence"/>
</dbReference>
<keyword evidence="9" id="KW-0718">Serine biosynthesis</keyword>
<dbReference type="Gene3D" id="1.20.1440.320">
    <property type="match status" value="1"/>
</dbReference>
<dbReference type="GO" id="GO:0036424">
    <property type="term" value="F:L-phosphoserine phosphatase activity"/>
    <property type="evidence" value="ECO:0007669"/>
    <property type="project" value="TreeGrafter"/>
</dbReference>
<accession>E7SAP5</accession>
<sequence length="456" mass="51782">MLCCLFVVQKYLFGGFSMRKHRLLLVCGLALFMFGCQSSESSKTTESSKASQETSVKKEEQVLERGQWEDKLYKKLSNVIKENGKSSSKYDESAKPYAVFDWDNTTVINDIGEATFTYQIENLGFKMTPEELDKAIRTNIPEDDFTEDHNNKEGKPVNIHKIAKDIVSDYTVIYNEYKGFNGSKSLEEVKELNEYKDFSAKLRYLYEAIGGTFSSDISYPWVTYLFTGMTSEEVQALTEKAIDRALEEDLVFETWESPESLKGEAGQVEIKFKRGVRTVKEMQNLYKALQDNGIEVYVVSASFRDVIVPFATKEKYGYNITDDHVYGMELVKDESGVIQSEYNNDYFQTQGEGKTKTIKKFIADKHGNQDPILIAGDSNGDYAMLKDFDGLQMGILFNLLRDPSKGIGLLSQTAVDTYDSKDAKYFLQGRDENKGVLVKSRETIKLGTDEAQLIKK</sequence>
<evidence type="ECO:0000256" key="12">
    <source>
        <dbReference type="SAM" id="SignalP"/>
    </source>
</evidence>
<keyword evidence="14" id="KW-1185">Reference proteome</keyword>
<dbReference type="PANTHER" id="PTHR43344">
    <property type="entry name" value="PHOSPHOSERINE PHOSPHATASE"/>
    <property type="match status" value="1"/>
</dbReference>
<feature type="signal peptide" evidence="12">
    <location>
        <begin position="1"/>
        <end position="38"/>
    </location>
</feature>
<evidence type="ECO:0000256" key="3">
    <source>
        <dbReference type="ARBA" id="ARBA00009184"/>
    </source>
</evidence>
<dbReference type="InterPro" id="IPR036412">
    <property type="entry name" value="HAD-like_sf"/>
</dbReference>
<comment type="cofactor">
    <cofactor evidence="1">
        <name>Mg(2+)</name>
        <dbReference type="ChEBI" id="CHEBI:18420"/>
    </cofactor>
</comment>
<dbReference type="PANTHER" id="PTHR43344:SF2">
    <property type="entry name" value="PHOSPHOSERINE PHOSPHATASE"/>
    <property type="match status" value="1"/>
</dbReference>
<evidence type="ECO:0000256" key="4">
    <source>
        <dbReference type="ARBA" id="ARBA00012640"/>
    </source>
</evidence>
<evidence type="ECO:0000256" key="7">
    <source>
        <dbReference type="ARBA" id="ARBA00022801"/>
    </source>
</evidence>
<dbReference type="Gene3D" id="3.40.50.1000">
    <property type="entry name" value="HAD superfamily/HAD-like"/>
    <property type="match status" value="1"/>
</dbReference>
<dbReference type="Pfam" id="PF12710">
    <property type="entry name" value="HAD"/>
    <property type="match status" value="1"/>
</dbReference>
<comment type="pathway">
    <text evidence="2">Amino-acid biosynthesis; L-serine biosynthesis; L-serine from 3-phospho-D-glycerate: step 3/3.</text>
</comment>
<dbReference type="GO" id="GO:0005737">
    <property type="term" value="C:cytoplasm"/>
    <property type="evidence" value="ECO:0007669"/>
    <property type="project" value="TreeGrafter"/>
</dbReference>
<evidence type="ECO:0000256" key="5">
    <source>
        <dbReference type="ARBA" id="ARBA00022605"/>
    </source>
</evidence>
<dbReference type="HOGENOM" id="CLU_035114_0_0_9"/>
<name>E7SAP5_9STRE</name>
<keyword evidence="12" id="KW-0732">Signal</keyword>
<feature type="chain" id="PRO_5039618949" description="phosphoserine phosphatase" evidence="12">
    <location>
        <begin position="39"/>
        <end position="456"/>
    </location>
</feature>
<dbReference type="InterPro" id="IPR023214">
    <property type="entry name" value="HAD_sf"/>
</dbReference>
<evidence type="ECO:0000313" key="13">
    <source>
        <dbReference type="EMBL" id="EFV99154.1"/>
    </source>
</evidence>
<reference evidence="13 14" key="1">
    <citation type="submission" date="2010-12" db="EMBL/GenBank/DDBJ databases">
        <authorList>
            <person name="Muzny D."/>
            <person name="Qin X."/>
            <person name="Deng J."/>
            <person name="Jiang H."/>
            <person name="Liu Y."/>
            <person name="Qu J."/>
            <person name="Song X.-Z."/>
            <person name="Zhang L."/>
            <person name="Thornton R."/>
            <person name="Coyle M."/>
            <person name="Francisco L."/>
            <person name="Jackson L."/>
            <person name="Javaid M."/>
            <person name="Korchina V."/>
            <person name="Kovar C."/>
            <person name="Mata R."/>
            <person name="Mathew T."/>
            <person name="Ngo R."/>
            <person name="Nguyen L."/>
            <person name="Nguyen N."/>
            <person name="Okwuonu G."/>
            <person name="Ongeri F."/>
            <person name="Pham C."/>
            <person name="Simmons D."/>
            <person name="Wilczek-Boney K."/>
            <person name="Hale W."/>
            <person name="Jakkamsetti A."/>
            <person name="Pham P."/>
            <person name="Ruth R."/>
            <person name="San Lucas F."/>
            <person name="Warren J."/>
            <person name="Zhang J."/>
            <person name="Zhao Z."/>
            <person name="Zhou C."/>
            <person name="Zhu D."/>
            <person name="Lee S."/>
            <person name="Bess C."/>
            <person name="Blankenburg K."/>
            <person name="Forbes L."/>
            <person name="Fu Q."/>
            <person name="Gubbala S."/>
            <person name="Hirani K."/>
            <person name="Jayaseelan J.C."/>
            <person name="Lara F."/>
            <person name="Munidasa M."/>
            <person name="Palculict T."/>
            <person name="Patil S."/>
            <person name="Pu L.-L."/>
            <person name="Saada N."/>
            <person name="Tang L."/>
            <person name="Weissenberger G."/>
            <person name="Zhu Y."/>
            <person name="Hemphill L."/>
            <person name="Shang Y."/>
            <person name="Youmans B."/>
            <person name="Ayvaz T."/>
            <person name="Ross M."/>
            <person name="Santibanez J."/>
            <person name="Aqrawi P."/>
            <person name="Gross S."/>
            <person name="Joshi V."/>
            <person name="Fowler G."/>
            <person name="Nazareth L."/>
            <person name="Reid J."/>
            <person name="Worley K."/>
            <person name="Petrosino J."/>
            <person name="Highlander S."/>
            <person name="Gibbs R."/>
        </authorList>
    </citation>
    <scope>NUCLEOTIDE SEQUENCE [LARGE SCALE GENOMIC DNA]</scope>
    <source>
        <strain evidence="13 14">ATCC 700641</strain>
    </source>
</reference>
<gene>
    <name evidence="13" type="ORF">HMPREF9421_1262</name>
</gene>
<dbReference type="InterPro" id="IPR050582">
    <property type="entry name" value="HAD-like_SerB"/>
</dbReference>
<dbReference type="AlphaFoldDB" id="E7SAP5"/>
<comment type="catalytic activity">
    <reaction evidence="10">
        <text>O-phospho-L-serine + H2O = L-serine + phosphate</text>
        <dbReference type="Rhea" id="RHEA:21208"/>
        <dbReference type="ChEBI" id="CHEBI:15377"/>
        <dbReference type="ChEBI" id="CHEBI:33384"/>
        <dbReference type="ChEBI" id="CHEBI:43474"/>
        <dbReference type="ChEBI" id="CHEBI:57524"/>
        <dbReference type="EC" id="3.1.3.3"/>
    </reaction>
</comment>
<proteinExistence type="inferred from homology"/>
<dbReference type="SUPFAM" id="SSF56784">
    <property type="entry name" value="HAD-like"/>
    <property type="match status" value="1"/>
</dbReference>
<evidence type="ECO:0000256" key="2">
    <source>
        <dbReference type="ARBA" id="ARBA00005135"/>
    </source>
</evidence>
<evidence type="ECO:0000313" key="14">
    <source>
        <dbReference type="Proteomes" id="UP000002814"/>
    </source>
</evidence>
<comment type="similarity">
    <text evidence="3">Belongs to the HAD-like hydrolase superfamily. SerB family.</text>
</comment>
<comment type="catalytic activity">
    <reaction evidence="11">
        <text>O-phospho-D-serine + H2O = D-serine + phosphate</text>
        <dbReference type="Rhea" id="RHEA:24873"/>
        <dbReference type="ChEBI" id="CHEBI:15377"/>
        <dbReference type="ChEBI" id="CHEBI:35247"/>
        <dbReference type="ChEBI" id="CHEBI:43474"/>
        <dbReference type="ChEBI" id="CHEBI:58680"/>
        <dbReference type="EC" id="3.1.3.3"/>
    </reaction>
</comment>
<evidence type="ECO:0000256" key="11">
    <source>
        <dbReference type="ARBA" id="ARBA00048523"/>
    </source>
</evidence>
<keyword evidence="7" id="KW-0378">Hydrolase</keyword>
<dbReference type="EMBL" id="AEQR01000019">
    <property type="protein sequence ID" value="EFV99154.1"/>
    <property type="molecule type" value="Genomic_DNA"/>
</dbReference>
<evidence type="ECO:0000256" key="8">
    <source>
        <dbReference type="ARBA" id="ARBA00022842"/>
    </source>
</evidence>
<dbReference type="EC" id="3.1.3.3" evidence="4"/>
<dbReference type="eggNOG" id="COG0560">
    <property type="taxonomic scope" value="Bacteria"/>
</dbReference>
<organism evidence="13 14">
    <name type="scientific">Streptococcus australis ATCC 700641</name>
    <dbReference type="NCBI Taxonomy" id="888833"/>
    <lineage>
        <taxon>Bacteria</taxon>
        <taxon>Bacillati</taxon>
        <taxon>Bacillota</taxon>
        <taxon>Bacilli</taxon>
        <taxon>Lactobacillales</taxon>
        <taxon>Streptococcaceae</taxon>
        <taxon>Streptococcus</taxon>
    </lineage>
</organism>